<gene>
    <name evidence="1" type="ORF">FBUS_06022</name>
</gene>
<accession>A0A8E0RP34</accession>
<organism evidence="1 2">
    <name type="scientific">Fasciolopsis buskii</name>
    <dbReference type="NCBI Taxonomy" id="27845"/>
    <lineage>
        <taxon>Eukaryota</taxon>
        <taxon>Metazoa</taxon>
        <taxon>Spiralia</taxon>
        <taxon>Lophotrochozoa</taxon>
        <taxon>Platyhelminthes</taxon>
        <taxon>Trematoda</taxon>
        <taxon>Digenea</taxon>
        <taxon>Plagiorchiida</taxon>
        <taxon>Echinostomata</taxon>
        <taxon>Echinostomatoidea</taxon>
        <taxon>Fasciolidae</taxon>
        <taxon>Fasciolopsis</taxon>
    </lineage>
</organism>
<evidence type="ECO:0000313" key="1">
    <source>
        <dbReference type="EMBL" id="KAA0185549.1"/>
    </source>
</evidence>
<comment type="caution">
    <text evidence="1">The sequence shown here is derived from an EMBL/GenBank/DDBJ whole genome shotgun (WGS) entry which is preliminary data.</text>
</comment>
<protein>
    <submittedName>
        <fullName evidence="1">Uncharacterized protein</fullName>
    </submittedName>
</protein>
<keyword evidence="2" id="KW-1185">Reference proteome</keyword>
<dbReference type="EMBL" id="LUCM01010386">
    <property type="protein sequence ID" value="KAA0185549.1"/>
    <property type="molecule type" value="Genomic_DNA"/>
</dbReference>
<evidence type="ECO:0000313" key="2">
    <source>
        <dbReference type="Proteomes" id="UP000728185"/>
    </source>
</evidence>
<dbReference type="OrthoDB" id="6247845at2759"/>
<proteinExistence type="predicted"/>
<name>A0A8E0RP34_9TREM</name>
<dbReference type="Proteomes" id="UP000728185">
    <property type="component" value="Unassembled WGS sequence"/>
</dbReference>
<reference evidence="1" key="1">
    <citation type="submission" date="2019-05" db="EMBL/GenBank/DDBJ databases">
        <title>Annotation for the trematode Fasciolopsis buski.</title>
        <authorList>
            <person name="Choi Y.-J."/>
        </authorList>
    </citation>
    <scope>NUCLEOTIDE SEQUENCE</scope>
    <source>
        <strain evidence="1">HT</strain>
        <tissue evidence="1">Whole worm</tissue>
    </source>
</reference>
<dbReference type="AlphaFoldDB" id="A0A8E0RP34"/>
<sequence>MVYSIARLDSMYAPSMIGQVLDFVLPCYAAARPPISGNSETRSLVSTLRPSSSVQVNEALIERTTELIKESSPIGSYHLVWENRDVMDDFLHRLGYELVFCGTESVDKQCDWSKMGVPQSVAKSLCLYRWINHSTFGL</sequence>